<evidence type="ECO:0000313" key="1">
    <source>
        <dbReference type="EMBL" id="RUO41972.1"/>
    </source>
</evidence>
<keyword evidence="2" id="KW-1185">Reference proteome</keyword>
<dbReference type="AlphaFoldDB" id="A0A7Z6ZVD4"/>
<organism evidence="1 2">
    <name type="scientific">Pseudidiomarina aestuarii</name>
    <dbReference type="NCBI Taxonomy" id="624146"/>
    <lineage>
        <taxon>Bacteria</taxon>
        <taxon>Pseudomonadati</taxon>
        <taxon>Pseudomonadota</taxon>
        <taxon>Gammaproteobacteria</taxon>
        <taxon>Alteromonadales</taxon>
        <taxon>Idiomarinaceae</taxon>
        <taxon>Pseudidiomarina</taxon>
    </lineage>
</organism>
<dbReference type="EMBL" id="PIPR01000001">
    <property type="protein sequence ID" value="RUO41972.1"/>
    <property type="molecule type" value="Genomic_DNA"/>
</dbReference>
<gene>
    <name evidence="1" type="ORF">CWE22_07465</name>
</gene>
<evidence type="ECO:0000313" key="2">
    <source>
        <dbReference type="Proteomes" id="UP000287766"/>
    </source>
</evidence>
<dbReference type="Proteomes" id="UP000287766">
    <property type="component" value="Unassembled WGS sequence"/>
</dbReference>
<sequence length="215" mass="23902">MRHLIFLLTTLVTGEDLNLDYDIHITNGGSNVNLSVMNNELGEPIVRVINADNVSFRDEIQSLIHNDKAGAFGNVDCDHFKKMIPANIGAISDTEGTKTFAFRPIPTADDDADIYENLHGIAKVSSSTEKLISITLTNDSAFSPSFGSKIHQLSFAIECFPLTEQTMVLKNYELIVQGSAFLMPFEERMKRTYTNYRLSNPSAADHDDEIFTPAH</sequence>
<protein>
    <submittedName>
        <fullName evidence="1">Uncharacterized protein</fullName>
    </submittedName>
</protein>
<accession>A0A7Z6ZVD4</accession>
<dbReference type="RefSeq" id="WP_169930699.1">
    <property type="nucleotide sequence ID" value="NZ_PIPR01000001.1"/>
</dbReference>
<comment type="caution">
    <text evidence="1">The sequence shown here is derived from an EMBL/GenBank/DDBJ whole genome shotgun (WGS) entry which is preliminary data.</text>
</comment>
<reference evidence="2" key="1">
    <citation type="journal article" date="2018" name="Front. Microbiol.">
        <title>Genome-Based Analysis Reveals the Taxonomy and Diversity of the Family Idiomarinaceae.</title>
        <authorList>
            <person name="Liu Y."/>
            <person name="Lai Q."/>
            <person name="Shao Z."/>
        </authorList>
    </citation>
    <scope>NUCLEOTIDE SEQUENCE [LARGE SCALE GENOMIC DNA]</scope>
    <source>
        <strain evidence="2">KYW314</strain>
    </source>
</reference>
<name>A0A7Z6ZVD4_9GAMM</name>
<proteinExistence type="predicted"/>